<evidence type="ECO:0000256" key="1">
    <source>
        <dbReference type="SAM" id="SignalP"/>
    </source>
</evidence>
<protein>
    <submittedName>
        <fullName evidence="3">Uncharacterized protein</fullName>
    </submittedName>
</protein>
<proteinExistence type="predicted"/>
<dbReference type="EMBL" id="CAJNOE010000210">
    <property type="protein sequence ID" value="CAF1051047.1"/>
    <property type="molecule type" value="Genomic_DNA"/>
</dbReference>
<gene>
    <name evidence="2" type="ORF">IZO911_LOCUS20333</name>
    <name evidence="3" type="ORF">KXQ929_LOCUS31615</name>
</gene>
<accession>A0A819RRM1</accession>
<name>A0A819RRM1_9BILA</name>
<evidence type="ECO:0000313" key="4">
    <source>
        <dbReference type="Proteomes" id="UP000663868"/>
    </source>
</evidence>
<reference evidence="3" key="1">
    <citation type="submission" date="2021-02" db="EMBL/GenBank/DDBJ databases">
        <authorList>
            <person name="Nowell W R."/>
        </authorList>
    </citation>
    <scope>NUCLEOTIDE SEQUENCE</scope>
</reference>
<organism evidence="3 4">
    <name type="scientific">Adineta steineri</name>
    <dbReference type="NCBI Taxonomy" id="433720"/>
    <lineage>
        <taxon>Eukaryota</taxon>
        <taxon>Metazoa</taxon>
        <taxon>Spiralia</taxon>
        <taxon>Gnathifera</taxon>
        <taxon>Rotifera</taxon>
        <taxon>Eurotatoria</taxon>
        <taxon>Bdelloidea</taxon>
        <taxon>Adinetida</taxon>
        <taxon>Adinetidae</taxon>
        <taxon>Adineta</taxon>
    </lineage>
</organism>
<keyword evidence="1" id="KW-0732">Signal</keyword>
<feature type="signal peptide" evidence="1">
    <location>
        <begin position="1"/>
        <end position="25"/>
    </location>
</feature>
<sequence>MFALSRLKGCIHLWIFIAFFAISNAQSNLTALTSIKSCPSSQSLCGESICYDPAIQNCTELDKIVQCIGICGNQCYNPNTHQCFNGTVCRRSEQLCMVKYNSDYVAKFGTRFYYQCYNSTEILLDRSDTYSQLQNIPYVDKDQEKIELLPNHLFDQSLLL</sequence>
<dbReference type="Proteomes" id="UP000663860">
    <property type="component" value="Unassembled WGS sequence"/>
</dbReference>
<evidence type="ECO:0000313" key="2">
    <source>
        <dbReference type="EMBL" id="CAF1051047.1"/>
    </source>
</evidence>
<feature type="chain" id="PRO_5036235915" evidence="1">
    <location>
        <begin position="26"/>
        <end position="160"/>
    </location>
</feature>
<evidence type="ECO:0000313" key="3">
    <source>
        <dbReference type="EMBL" id="CAF4052259.1"/>
    </source>
</evidence>
<dbReference type="AlphaFoldDB" id="A0A819RRM1"/>
<dbReference type="EMBL" id="CAJOBB010003665">
    <property type="protein sequence ID" value="CAF4052259.1"/>
    <property type="molecule type" value="Genomic_DNA"/>
</dbReference>
<comment type="caution">
    <text evidence="3">The sequence shown here is derived from an EMBL/GenBank/DDBJ whole genome shotgun (WGS) entry which is preliminary data.</text>
</comment>
<dbReference type="Proteomes" id="UP000663868">
    <property type="component" value="Unassembled WGS sequence"/>
</dbReference>